<keyword evidence="5 8" id="KW-0406">Ion transport</keyword>
<dbReference type="Proteomes" id="UP001159405">
    <property type="component" value="Unassembled WGS sequence"/>
</dbReference>
<evidence type="ECO:0000256" key="3">
    <source>
        <dbReference type="ARBA" id="ARBA00022692"/>
    </source>
</evidence>
<sequence>MISLLAKKTLLRVITFYAYGLFVAWIFTLIEKRDEPSYERREKMLETLERELHLRYNMTDKDFNNFVKRTENAVKAGDELDWTFLNSAGFVFAALTTIGKTEKIKWWIHLVCSVVYLKVPITSRLATQNVFKYRYLFILFFSRKALLLQNDNSAFLQHHRIIIIFYLLVIVIKISTAVSKHDKLVKTFLNNVLFWVSGFGHITPKNPSGQGITILFCLIGIPITMLAMKSAGELWASSIEFIVRKIEKDFLKRGQPSHVKKKTLFVACTLTVLVLILAAISTAHLEDWTFIESLYAWFISLTTIGFGDYVHLKKMQRDVDEGKAKESTLLLYGMLLSLPYMIGLSLMSCILSILVDSIDHIRNFRDR</sequence>
<name>A0ABN8PDG0_9CNID</name>
<keyword evidence="4 9" id="KW-1133">Transmembrane helix</keyword>
<comment type="caution">
    <text evidence="11">The sequence shown here is derived from an EMBL/GenBank/DDBJ whole genome shotgun (WGS) entry which is preliminary data.</text>
</comment>
<keyword evidence="3 8" id="KW-0812">Transmembrane</keyword>
<evidence type="ECO:0000256" key="4">
    <source>
        <dbReference type="ARBA" id="ARBA00022989"/>
    </source>
</evidence>
<evidence type="ECO:0000259" key="10">
    <source>
        <dbReference type="Pfam" id="PF07885"/>
    </source>
</evidence>
<evidence type="ECO:0000256" key="5">
    <source>
        <dbReference type="ARBA" id="ARBA00023065"/>
    </source>
</evidence>
<dbReference type="Gene3D" id="1.10.287.70">
    <property type="match status" value="1"/>
</dbReference>
<dbReference type="PANTHER" id="PTHR11003:SF345">
    <property type="entry name" value="TWIK FAMILY OF POTASSIUM CHANNELS PROTEIN 18"/>
    <property type="match status" value="1"/>
</dbReference>
<organism evidence="11 12">
    <name type="scientific">Porites lobata</name>
    <dbReference type="NCBI Taxonomy" id="104759"/>
    <lineage>
        <taxon>Eukaryota</taxon>
        <taxon>Metazoa</taxon>
        <taxon>Cnidaria</taxon>
        <taxon>Anthozoa</taxon>
        <taxon>Hexacorallia</taxon>
        <taxon>Scleractinia</taxon>
        <taxon>Fungiina</taxon>
        <taxon>Poritidae</taxon>
        <taxon>Porites</taxon>
    </lineage>
</organism>
<evidence type="ECO:0000256" key="9">
    <source>
        <dbReference type="SAM" id="Phobius"/>
    </source>
</evidence>
<evidence type="ECO:0000256" key="1">
    <source>
        <dbReference type="ARBA" id="ARBA00004141"/>
    </source>
</evidence>
<dbReference type="EMBL" id="CALNXK010000066">
    <property type="protein sequence ID" value="CAH3141399.1"/>
    <property type="molecule type" value="Genomic_DNA"/>
</dbReference>
<feature type="transmembrane region" description="Helical" evidence="9">
    <location>
        <begin position="330"/>
        <end position="355"/>
    </location>
</feature>
<feature type="transmembrane region" description="Helical" evidence="9">
    <location>
        <begin position="9"/>
        <end position="30"/>
    </location>
</feature>
<comment type="similarity">
    <text evidence="8">Belongs to the two pore domain potassium channel (TC 1.A.1.8) family.</text>
</comment>
<evidence type="ECO:0000256" key="7">
    <source>
        <dbReference type="ARBA" id="ARBA00023303"/>
    </source>
</evidence>
<feature type="transmembrane region" description="Helical" evidence="9">
    <location>
        <begin position="294"/>
        <end position="310"/>
    </location>
</feature>
<feature type="transmembrane region" description="Helical" evidence="9">
    <location>
        <begin position="155"/>
        <end position="172"/>
    </location>
</feature>
<protein>
    <recommendedName>
        <fullName evidence="10">Potassium channel domain-containing protein</fullName>
    </recommendedName>
</protein>
<dbReference type="PRINTS" id="PR01333">
    <property type="entry name" value="2POREKCHANEL"/>
</dbReference>
<reference evidence="11 12" key="1">
    <citation type="submission" date="2022-05" db="EMBL/GenBank/DDBJ databases">
        <authorList>
            <consortium name="Genoscope - CEA"/>
            <person name="William W."/>
        </authorList>
    </citation>
    <scope>NUCLEOTIDE SEQUENCE [LARGE SCALE GENOMIC DNA]</scope>
</reference>
<evidence type="ECO:0000313" key="11">
    <source>
        <dbReference type="EMBL" id="CAH3141399.1"/>
    </source>
</evidence>
<gene>
    <name evidence="11" type="ORF">PLOB_00041802</name>
</gene>
<feature type="domain" description="Potassium channel" evidence="10">
    <location>
        <begin position="270"/>
        <end position="316"/>
    </location>
</feature>
<feature type="transmembrane region" description="Helical" evidence="9">
    <location>
        <begin position="104"/>
        <end position="121"/>
    </location>
</feature>
<evidence type="ECO:0000256" key="2">
    <source>
        <dbReference type="ARBA" id="ARBA00022448"/>
    </source>
</evidence>
<accession>A0ABN8PDG0</accession>
<dbReference type="InterPro" id="IPR013099">
    <property type="entry name" value="K_chnl_dom"/>
</dbReference>
<dbReference type="SUPFAM" id="SSF81324">
    <property type="entry name" value="Voltage-gated potassium channels"/>
    <property type="match status" value="2"/>
</dbReference>
<evidence type="ECO:0000256" key="8">
    <source>
        <dbReference type="RuleBase" id="RU003857"/>
    </source>
</evidence>
<dbReference type="Pfam" id="PF07885">
    <property type="entry name" value="Ion_trans_2"/>
    <property type="match status" value="1"/>
</dbReference>
<proteinExistence type="inferred from homology"/>
<evidence type="ECO:0000256" key="6">
    <source>
        <dbReference type="ARBA" id="ARBA00023136"/>
    </source>
</evidence>
<dbReference type="InterPro" id="IPR003280">
    <property type="entry name" value="2pore_dom_K_chnl"/>
</dbReference>
<comment type="subcellular location">
    <subcellularLocation>
        <location evidence="1">Membrane</location>
        <topology evidence="1">Multi-pass membrane protein</topology>
    </subcellularLocation>
</comment>
<dbReference type="PANTHER" id="PTHR11003">
    <property type="entry name" value="POTASSIUM CHANNEL, SUBFAMILY K"/>
    <property type="match status" value="1"/>
</dbReference>
<keyword evidence="2 8" id="KW-0813">Transport</keyword>
<keyword evidence="6 9" id="KW-0472">Membrane</keyword>
<evidence type="ECO:0000313" key="12">
    <source>
        <dbReference type="Proteomes" id="UP001159405"/>
    </source>
</evidence>
<feature type="transmembrane region" description="Helical" evidence="9">
    <location>
        <begin position="263"/>
        <end position="282"/>
    </location>
</feature>
<feature type="non-terminal residue" evidence="11">
    <location>
        <position position="367"/>
    </location>
</feature>
<keyword evidence="12" id="KW-1185">Reference proteome</keyword>
<keyword evidence="7 8" id="KW-0407">Ion channel</keyword>